<evidence type="ECO:0000313" key="4">
    <source>
        <dbReference type="Proteomes" id="UP000733744"/>
    </source>
</evidence>
<dbReference type="InterPro" id="IPR036397">
    <property type="entry name" value="RNaseH_sf"/>
</dbReference>
<dbReference type="NCBIfam" id="NF033545">
    <property type="entry name" value="transpos_IS630"/>
    <property type="match status" value="1"/>
</dbReference>
<feature type="domain" description="Tc1-like transposase DDE" evidence="1">
    <location>
        <begin position="68"/>
        <end position="210"/>
    </location>
</feature>
<organism evidence="3 4">
    <name type="scientific">Candidatus Methylobacter oryzae</name>
    <dbReference type="NCBI Taxonomy" id="2497749"/>
    <lineage>
        <taxon>Bacteria</taxon>
        <taxon>Pseudomonadati</taxon>
        <taxon>Pseudomonadota</taxon>
        <taxon>Gammaproteobacteria</taxon>
        <taxon>Methylococcales</taxon>
        <taxon>Methylococcaceae</taxon>
        <taxon>Methylobacter</taxon>
    </lineage>
</organism>
<dbReference type="InterPro" id="IPR047655">
    <property type="entry name" value="Transpos_IS630-like"/>
</dbReference>
<comment type="caution">
    <text evidence="3">The sequence shown here is derived from an EMBL/GenBank/DDBJ whole genome shotgun (WGS) entry which is preliminary data.</text>
</comment>
<sequence>MRALPGTNGVRCITVSLDTVRRWLKEKGWRWKRCRRSLKDKRDEAEFLAGKRILQAFHEREAIGKLDVFYLDESGFSSRSCVPYAWQHKGETLRLPANVPGRTNIIGFLNRNNEAYWHTADGSVTHQEIIAAMNGFIRSRNIEKLTIVVMDNASFHRKAVAEAGWKWLEQRVWAWFLPAYSPELNPIEILWKKIKYEWLSWAAYHCYEAMRSALSEIFENLGGKYRVNFA</sequence>
<dbReference type="Proteomes" id="UP000733744">
    <property type="component" value="Unassembled WGS sequence"/>
</dbReference>
<dbReference type="EMBL" id="RYFG02000085">
    <property type="protein sequence ID" value="TRW96108.1"/>
    <property type="molecule type" value="Genomic_DNA"/>
</dbReference>
<dbReference type="InterPro" id="IPR038717">
    <property type="entry name" value="Tc1-like_DDE_dom"/>
</dbReference>
<dbReference type="Pfam" id="PF13358">
    <property type="entry name" value="DDE_3"/>
    <property type="match status" value="1"/>
</dbReference>
<evidence type="ECO:0000259" key="1">
    <source>
        <dbReference type="Pfam" id="PF13358"/>
    </source>
</evidence>
<evidence type="ECO:0000259" key="2">
    <source>
        <dbReference type="Pfam" id="PF13592"/>
    </source>
</evidence>
<protein>
    <submittedName>
        <fullName evidence="3">IS630 family transposase</fullName>
    </submittedName>
</protein>
<accession>A0ABY3CB57</accession>
<feature type="domain" description="Winged helix-turn helix" evidence="2">
    <location>
        <begin position="13"/>
        <end position="46"/>
    </location>
</feature>
<dbReference type="Pfam" id="PF13592">
    <property type="entry name" value="HTH_33"/>
    <property type="match status" value="1"/>
</dbReference>
<proteinExistence type="predicted"/>
<dbReference type="Gene3D" id="3.30.420.10">
    <property type="entry name" value="Ribonuclease H-like superfamily/Ribonuclease H"/>
    <property type="match status" value="1"/>
</dbReference>
<name>A0ABY3CB57_9GAMM</name>
<evidence type="ECO:0000313" key="3">
    <source>
        <dbReference type="EMBL" id="TRW96108.1"/>
    </source>
</evidence>
<dbReference type="InterPro" id="IPR025959">
    <property type="entry name" value="Winged_HTH_dom"/>
</dbReference>
<dbReference type="RefSeq" id="WP_127026894.1">
    <property type="nucleotide sequence ID" value="NZ_RYFG02000085.1"/>
</dbReference>
<reference evidence="3 4" key="1">
    <citation type="journal article" date="2019" name="Antonie Van Leeuwenhoek">
        <title>Description of 'Ca. Methylobacter oryzae' KRF1, a novel species from the environmentally important Methylobacter clade 2.</title>
        <authorList>
            <person name="Khatri K."/>
            <person name="Mohite J.A."/>
            <person name="Pandit P.S."/>
            <person name="Bahulikar R."/>
            <person name="Rahalkar M.C."/>
        </authorList>
    </citation>
    <scope>NUCLEOTIDE SEQUENCE [LARGE SCALE GENOMIC DNA]</scope>
    <source>
        <strain evidence="3 4">KRF1</strain>
    </source>
</reference>
<gene>
    <name evidence="3" type="ORF">EKO24_009215</name>
</gene>
<keyword evidence="4" id="KW-1185">Reference proteome</keyword>